<dbReference type="Pfam" id="PF12900">
    <property type="entry name" value="Pyridox_ox_2"/>
    <property type="match status" value="1"/>
</dbReference>
<feature type="region of interest" description="Disordered" evidence="1">
    <location>
        <begin position="1"/>
        <end position="58"/>
    </location>
</feature>
<dbReference type="InterPro" id="IPR012349">
    <property type="entry name" value="Split_barrel_FMN-bd"/>
</dbReference>
<name>A0A4Q9KQS9_PROTD</name>
<sequence length="221" mass="23757">MGFGLNAARQTPLAPDSITRSRTNHRPRPARLRGRRRRGSPCRTSQASPPGRGSTSNGCCASRTCLRGCRSCGGPGKDPMMSTDAQPASPLDALVVGHTTFESSANYRSAVLRGRREPLPDDDRDAALNVLSDHLIPGRVAEVRPSNRKELAMTQVLALPITLGSWTYKERTGPASEPDEPTDAWCGIVPRLTSWGTPEASSWTTSAVPASVRRLVDPSTD</sequence>
<gene>
    <name evidence="2" type="ORF">ET996_01020</name>
</gene>
<organism evidence="2 3">
    <name type="scientific">Propioniciclava tarda</name>
    <dbReference type="NCBI Taxonomy" id="433330"/>
    <lineage>
        <taxon>Bacteria</taxon>
        <taxon>Bacillati</taxon>
        <taxon>Actinomycetota</taxon>
        <taxon>Actinomycetes</taxon>
        <taxon>Propionibacteriales</taxon>
        <taxon>Propionibacteriaceae</taxon>
        <taxon>Propioniciclava</taxon>
    </lineage>
</organism>
<dbReference type="Proteomes" id="UP000291933">
    <property type="component" value="Unassembled WGS sequence"/>
</dbReference>
<evidence type="ECO:0000313" key="2">
    <source>
        <dbReference type="EMBL" id="TBT96279.1"/>
    </source>
</evidence>
<dbReference type="PANTHER" id="PTHR34071">
    <property type="entry name" value="5-NITROIMIDAZOLE ANTIBIOTICS RESISTANCE PROTEIN, NIMA-FAMILY-RELATED PROTEIN-RELATED"/>
    <property type="match status" value="1"/>
</dbReference>
<comment type="caution">
    <text evidence="2">The sequence shown here is derived from an EMBL/GenBank/DDBJ whole genome shotgun (WGS) entry which is preliminary data.</text>
</comment>
<dbReference type="OrthoDB" id="116031at2"/>
<dbReference type="PANTHER" id="PTHR34071:SF2">
    <property type="entry name" value="FLAVIN-NUCLEOTIDE-BINDING PROTEIN"/>
    <property type="match status" value="1"/>
</dbReference>
<dbReference type="InterPro" id="IPR024747">
    <property type="entry name" value="Pyridox_Oxase-rel"/>
</dbReference>
<proteinExistence type="predicted"/>
<dbReference type="Gene3D" id="2.30.110.10">
    <property type="entry name" value="Electron Transport, Fmn-binding Protein, Chain A"/>
    <property type="match status" value="1"/>
</dbReference>
<feature type="compositionally biased region" description="Polar residues" evidence="1">
    <location>
        <begin position="44"/>
        <end position="58"/>
    </location>
</feature>
<dbReference type="AlphaFoldDB" id="A0A4Q9KQS9"/>
<accession>A0A4Q9KQS9</accession>
<dbReference type="EMBL" id="SDMR01000001">
    <property type="protein sequence ID" value="TBT96279.1"/>
    <property type="molecule type" value="Genomic_DNA"/>
</dbReference>
<protein>
    <submittedName>
        <fullName evidence="2">Pyridoxamine 5'-phosphate oxidase family protein</fullName>
    </submittedName>
</protein>
<evidence type="ECO:0000313" key="3">
    <source>
        <dbReference type="Proteomes" id="UP000291933"/>
    </source>
</evidence>
<evidence type="ECO:0000256" key="1">
    <source>
        <dbReference type="SAM" id="MobiDB-lite"/>
    </source>
</evidence>
<reference evidence="2 3" key="1">
    <citation type="submission" date="2019-01" db="EMBL/GenBank/DDBJ databases">
        <title>Lactibacter flavus gen. nov., sp. nov., a novel bacterium of the family Propionibacteriaceae isolated from raw milk and dairy products.</title>
        <authorList>
            <person name="Huptas C."/>
            <person name="Wenning M."/>
            <person name="Breitenwieser F."/>
            <person name="Doll E."/>
            <person name="Von Neubeck M."/>
            <person name="Busse H.-J."/>
            <person name="Scherer S."/>
        </authorList>
    </citation>
    <scope>NUCLEOTIDE SEQUENCE [LARGE SCALE GENOMIC DNA]</scope>
    <source>
        <strain evidence="3">DSM 22130 / JCM 15804 / WR061</strain>
    </source>
</reference>
<feature type="compositionally biased region" description="Basic residues" evidence="1">
    <location>
        <begin position="22"/>
        <end position="40"/>
    </location>
</feature>
<keyword evidence="3" id="KW-1185">Reference proteome</keyword>
<dbReference type="SUPFAM" id="SSF50475">
    <property type="entry name" value="FMN-binding split barrel"/>
    <property type="match status" value="1"/>
</dbReference>